<organism evidence="9 10">
    <name type="scientific">Cyclotella cryptica</name>
    <dbReference type="NCBI Taxonomy" id="29204"/>
    <lineage>
        <taxon>Eukaryota</taxon>
        <taxon>Sar</taxon>
        <taxon>Stramenopiles</taxon>
        <taxon>Ochrophyta</taxon>
        <taxon>Bacillariophyta</taxon>
        <taxon>Coscinodiscophyceae</taxon>
        <taxon>Thalassiosirophycidae</taxon>
        <taxon>Stephanodiscales</taxon>
        <taxon>Stephanodiscaceae</taxon>
        <taxon>Cyclotella</taxon>
    </lineage>
</organism>
<feature type="region of interest" description="Disordered" evidence="8">
    <location>
        <begin position="29"/>
        <end position="50"/>
    </location>
</feature>
<dbReference type="EMBL" id="JABMIG020000021">
    <property type="protein sequence ID" value="KAL3802198.1"/>
    <property type="molecule type" value="Genomic_DNA"/>
</dbReference>
<keyword evidence="10" id="KW-1185">Reference proteome</keyword>
<evidence type="ECO:0000256" key="3">
    <source>
        <dbReference type="ARBA" id="ARBA00022824"/>
    </source>
</evidence>
<sequence>MRVDRTKQIMGYLERRYYYMLVTIQVTPRRRRLPPPTPQQTSHPTNRNKRQPHIMGFLHLFIVNKSGGLILHRPLGPSAPSIGTNEWLRIGSTFHSLHAIAAEAGPVRLPGNKNSYGADDGIEDIQGGILLKCLQTRTGIKFVLTAEPGTTDLEVVLREIYVLYSDCALKDPFYELEMPIRCELFTNAVENLIERVNSEGAGKVR</sequence>
<dbReference type="GO" id="GO:0005783">
    <property type="term" value="C:endoplasmic reticulum"/>
    <property type="evidence" value="ECO:0007669"/>
    <property type="project" value="UniProtKB-SubCell"/>
</dbReference>
<evidence type="ECO:0000256" key="5">
    <source>
        <dbReference type="ARBA" id="ARBA00023034"/>
    </source>
</evidence>
<comment type="subcellular location">
    <subcellularLocation>
        <location evidence="7">Endoplasmic reticulum</location>
    </subcellularLocation>
    <subcellularLocation>
        <location evidence="7">Golgi apparatus</location>
        <location evidence="7">cis-Golgi network</location>
    </subcellularLocation>
    <subcellularLocation>
        <location evidence="1">Golgi apparatus</location>
    </subcellularLocation>
</comment>
<keyword evidence="3 7" id="KW-0256">Endoplasmic reticulum</keyword>
<dbReference type="InterPro" id="IPR011012">
    <property type="entry name" value="Longin-like_dom_sf"/>
</dbReference>
<comment type="subunit">
    <text evidence="7">Part of the multisubunit transport protein particle (TRAPP) complex.</text>
</comment>
<dbReference type="GO" id="GO:0005794">
    <property type="term" value="C:Golgi apparatus"/>
    <property type="evidence" value="ECO:0007669"/>
    <property type="project" value="UniProtKB-SubCell"/>
</dbReference>
<dbReference type="PANTHER" id="PTHR23249">
    <property type="entry name" value="TRAFFICKING PROTEIN PARTICLE COMPLEX SUBUNIT"/>
    <property type="match status" value="1"/>
</dbReference>
<comment type="similarity">
    <text evidence="6">Belongs to the TRAPP small subunits family. TRAPPC4 subfamily.</text>
</comment>
<evidence type="ECO:0000256" key="7">
    <source>
        <dbReference type="RuleBase" id="RU366065"/>
    </source>
</evidence>
<evidence type="ECO:0000256" key="6">
    <source>
        <dbReference type="ARBA" id="ARBA00038179"/>
    </source>
</evidence>
<dbReference type="GO" id="GO:0006888">
    <property type="term" value="P:endoplasmic reticulum to Golgi vesicle-mediated transport"/>
    <property type="evidence" value="ECO:0007669"/>
    <property type="project" value="UniProtKB-UniRule"/>
</dbReference>
<gene>
    <name evidence="9" type="ORF">HJC23_001742</name>
</gene>
<keyword evidence="2 7" id="KW-0813">Transport</keyword>
<evidence type="ECO:0000256" key="8">
    <source>
        <dbReference type="SAM" id="MobiDB-lite"/>
    </source>
</evidence>
<dbReference type="InterPro" id="IPR007233">
    <property type="entry name" value="TRAPPC"/>
</dbReference>
<dbReference type="CDD" id="cd14856">
    <property type="entry name" value="TRAPPC4_synbindin"/>
    <property type="match status" value="1"/>
</dbReference>
<dbReference type="PANTHER" id="PTHR23249:SF15">
    <property type="entry name" value="TRAFFICKING PROTEIN PARTICLE COMPLEX SUBUNIT 4"/>
    <property type="match status" value="1"/>
</dbReference>
<dbReference type="Pfam" id="PF04099">
    <property type="entry name" value="Sybindin"/>
    <property type="match status" value="1"/>
</dbReference>
<evidence type="ECO:0000256" key="1">
    <source>
        <dbReference type="ARBA" id="ARBA00004555"/>
    </source>
</evidence>
<evidence type="ECO:0000313" key="10">
    <source>
        <dbReference type="Proteomes" id="UP001516023"/>
    </source>
</evidence>
<dbReference type="Gene3D" id="3.30.450.70">
    <property type="match status" value="1"/>
</dbReference>
<comment type="caution">
    <text evidence="9">The sequence shown here is derived from an EMBL/GenBank/DDBJ whole genome shotgun (WGS) entry which is preliminary data.</text>
</comment>
<reference evidence="9 10" key="1">
    <citation type="journal article" date="2020" name="G3 (Bethesda)">
        <title>Improved Reference Genome for Cyclotella cryptica CCMP332, a Model for Cell Wall Morphogenesis, Salinity Adaptation, and Lipid Production in Diatoms (Bacillariophyta).</title>
        <authorList>
            <person name="Roberts W.R."/>
            <person name="Downey K.M."/>
            <person name="Ruck E.C."/>
            <person name="Traller J.C."/>
            <person name="Alverson A.J."/>
        </authorList>
    </citation>
    <scope>NUCLEOTIDE SEQUENCE [LARGE SCALE GENOMIC DNA]</scope>
    <source>
        <strain evidence="9 10">CCMP332</strain>
    </source>
</reference>
<dbReference type="GO" id="GO:0030008">
    <property type="term" value="C:TRAPP complex"/>
    <property type="evidence" value="ECO:0007669"/>
    <property type="project" value="UniProtKB-UniRule"/>
</dbReference>
<accession>A0ABD3QPX9</accession>
<dbReference type="Proteomes" id="UP001516023">
    <property type="component" value="Unassembled WGS sequence"/>
</dbReference>
<dbReference type="AlphaFoldDB" id="A0ABD3QPX9"/>
<keyword evidence="4 7" id="KW-0931">ER-Golgi transport</keyword>
<dbReference type="SMART" id="SM01399">
    <property type="entry name" value="Sybindin"/>
    <property type="match status" value="1"/>
</dbReference>
<evidence type="ECO:0000256" key="4">
    <source>
        <dbReference type="ARBA" id="ARBA00022892"/>
    </source>
</evidence>
<name>A0ABD3QPX9_9STRA</name>
<protein>
    <recommendedName>
        <fullName evidence="7">Trafficking protein particle complex subunit</fullName>
    </recommendedName>
</protein>
<keyword evidence="5 7" id="KW-0333">Golgi apparatus</keyword>
<evidence type="ECO:0000313" key="9">
    <source>
        <dbReference type="EMBL" id="KAL3802198.1"/>
    </source>
</evidence>
<evidence type="ECO:0000256" key="2">
    <source>
        <dbReference type="ARBA" id="ARBA00022448"/>
    </source>
</evidence>
<dbReference type="SUPFAM" id="SSF64356">
    <property type="entry name" value="SNARE-like"/>
    <property type="match status" value="1"/>
</dbReference>
<proteinExistence type="inferred from homology"/>